<keyword evidence="4" id="KW-1185">Reference proteome</keyword>
<dbReference type="InterPro" id="IPR002153">
    <property type="entry name" value="TRPC_channel"/>
</dbReference>
<dbReference type="PANTHER" id="PTHR10117">
    <property type="entry name" value="TRANSIENT RECEPTOR POTENTIAL CHANNEL"/>
    <property type="match status" value="1"/>
</dbReference>
<dbReference type="Proteomes" id="UP000095287">
    <property type="component" value="Unplaced"/>
</dbReference>
<organism evidence="4 5">
    <name type="scientific">Steinernema glaseri</name>
    <dbReference type="NCBI Taxonomy" id="37863"/>
    <lineage>
        <taxon>Eukaryota</taxon>
        <taxon>Metazoa</taxon>
        <taxon>Ecdysozoa</taxon>
        <taxon>Nematoda</taxon>
        <taxon>Chromadorea</taxon>
        <taxon>Rhabditida</taxon>
        <taxon>Tylenchina</taxon>
        <taxon>Panagrolaimomorpha</taxon>
        <taxon>Strongyloidoidea</taxon>
        <taxon>Steinernematidae</taxon>
        <taxon>Steinernema</taxon>
    </lineage>
</organism>
<sequence length="211" mass="25259">MEYFEDTATLPPPFNMVPSPKSFYYGMHWVVERFCHNWKKFQQGKQRSMRNQKILKIVNHRENQYRATTRLLIKRYIVQQQRNKQLSEGVSEDDVNEIKQDISAFRFELLDILRRAGYQTGHTDIKQRAYTKNKKRTAMIERRYQENSKSLPDAFNIPFPEPTNHVVEEETPRRKSRAEEFLSQSLNKLAPGRVTPVTWPKFKRFSKRCDD</sequence>
<protein>
    <submittedName>
        <fullName evidence="5">Uncharacterized protein</fullName>
    </submittedName>
</protein>
<dbReference type="GO" id="GO:0070679">
    <property type="term" value="F:inositol 1,4,5 trisphosphate binding"/>
    <property type="evidence" value="ECO:0007669"/>
    <property type="project" value="TreeGrafter"/>
</dbReference>
<evidence type="ECO:0000256" key="3">
    <source>
        <dbReference type="ARBA" id="ARBA00023303"/>
    </source>
</evidence>
<evidence type="ECO:0000256" key="1">
    <source>
        <dbReference type="ARBA" id="ARBA00022448"/>
    </source>
</evidence>
<dbReference type="GO" id="GO:0005886">
    <property type="term" value="C:plasma membrane"/>
    <property type="evidence" value="ECO:0007669"/>
    <property type="project" value="TreeGrafter"/>
</dbReference>
<reference evidence="5" key="1">
    <citation type="submission" date="2016-11" db="UniProtKB">
        <authorList>
            <consortium name="WormBaseParasite"/>
        </authorList>
    </citation>
    <scope>IDENTIFICATION</scope>
</reference>
<accession>A0A1I7Z9J4</accession>
<dbReference type="WBParaSite" id="L893_g24221.t1">
    <property type="protein sequence ID" value="L893_g24221.t1"/>
    <property type="gene ID" value="L893_g24221"/>
</dbReference>
<keyword evidence="1" id="KW-0813">Transport</keyword>
<dbReference type="GO" id="GO:0034703">
    <property type="term" value="C:cation channel complex"/>
    <property type="evidence" value="ECO:0007669"/>
    <property type="project" value="TreeGrafter"/>
</dbReference>
<keyword evidence="3" id="KW-0407">Ion channel</keyword>
<proteinExistence type="predicted"/>
<dbReference type="GO" id="GO:0015279">
    <property type="term" value="F:store-operated calcium channel activity"/>
    <property type="evidence" value="ECO:0007669"/>
    <property type="project" value="TreeGrafter"/>
</dbReference>
<evidence type="ECO:0000313" key="5">
    <source>
        <dbReference type="WBParaSite" id="L893_g24221.t1"/>
    </source>
</evidence>
<dbReference type="PANTHER" id="PTHR10117:SF54">
    <property type="entry name" value="TRANSIENT RECEPTOR POTENTIAL-GAMMA PROTEIN"/>
    <property type="match status" value="1"/>
</dbReference>
<evidence type="ECO:0000313" key="4">
    <source>
        <dbReference type="Proteomes" id="UP000095287"/>
    </source>
</evidence>
<dbReference type="AlphaFoldDB" id="A0A1I7Z9J4"/>
<evidence type="ECO:0000256" key="2">
    <source>
        <dbReference type="ARBA" id="ARBA00023065"/>
    </source>
</evidence>
<keyword evidence="2" id="KW-0406">Ion transport</keyword>
<dbReference type="GO" id="GO:0051480">
    <property type="term" value="P:regulation of cytosolic calcium ion concentration"/>
    <property type="evidence" value="ECO:0007669"/>
    <property type="project" value="TreeGrafter"/>
</dbReference>
<name>A0A1I7Z9J4_9BILA</name>